<dbReference type="PANTHER" id="PTHR45783">
    <property type="entry name" value="KINESIN LIGHT CHAIN"/>
    <property type="match status" value="1"/>
</dbReference>
<dbReference type="SUPFAM" id="SSF52540">
    <property type="entry name" value="P-loop containing nucleoside triphosphate hydrolases"/>
    <property type="match status" value="1"/>
</dbReference>
<gene>
    <name evidence="10" type="ORF">RSOLAG22IIIB_08043</name>
</gene>
<dbReference type="SUPFAM" id="SSF48452">
    <property type="entry name" value="TPR-like"/>
    <property type="match status" value="3"/>
</dbReference>
<evidence type="ECO:0000313" key="10">
    <source>
        <dbReference type="EMBL" id="CUA68668.1"/>
    </source>
</evidence>
<evidence type="ECO:0000256" key="3">
    <source>
        <dbReference type="ARBA" id="ARBA00022490"/>
    </source>
</evidence>
<evidence type="ECO:0000256" key="8">
    <source>
        <dbReference type="ARBA" id="ARBA00023175"/>
    </source>
</evidence>
<keyword evidence="5" id="KW-0677">Repeat</keyword>
<evidence type="ECO:0000256" key="7">
    <source>
        <dbReference type="ARBA" id="ARBA00023054"/>
    </source>
</evidence>
<dbReference type="SMART" id="SM00028">
    <property type="entry name" value="TPR"/>
    <property type="match status" value="3"/>
</dbReference>
<keyword evidence="7" id="KW-0175">Coiled coil</keyword>
<dbReference type="InterPro" id="IPR011990">
    <property type="entry name" value="TPR-like_helical_dom_sf"/>
</dbReference>
<evidence type="ECO:0000256" key="9">
    <source>
        <dbReference type="ARBA" id="ARBA00023212"/>
    </source>
</evidence>
<dbReference type="Gene3D" id="1.25.40.10">
    <property type="entry name" value="Tetratricopeptide repeat domain"/>
    <property type="match status" value="2"/>
</dbReference>
<dbReference type="GO" id="GO:0005874">
    <property type="term" value="C:microtubule"/>
    <property type="evidence" value="ECO:0007669"/>
    <property type="project" value="UniProtKB-KW"/>
</dbReference>
<dbReference type="Proteomes" id="UP000044841">
    <property type="component" value="Unassembled WGS sequence"/>
</dbReference>
<evidence type="ECO:0000256" key="5">
    <source>
        <dbReference type="ARBA" id="ARBA00022737"/>
    </source>
</evidence>
<proteinExistence type="inferred from homology"/>
<evidence type="ECO:0000256" key="1">
    <source>
        <dbReference type="ARBA" id="ARBA00004245"/>
    </source>
</evidence>
<dbReference type="InterPro" id="IPR002151">
    <property type="entry name" value="Kinesin_light"/>
</dbReference>
<comment type="subcellular location">
    <subcellularLocation>
        <location evidence="1">Cytoplasm</location>
        <location evidence="1">Cytoskeleton</location>
    </subcellularLocation>
</comment>
<dbReference type="Gene3D" id="3.40.1090.10">
    <property type="entry name" value="Cytosolic phospholipase A2 catalytic domain"/>
    <property type="match status" value="1"/>
</dbReference>
<dbReference type="InterPro" id="IPR016035">
    <property type="entry name" value="Acyl_Trfase/lysoPLipase"/>
</dbReference>
<dbReference type="PANTHER" id="PTHR45783:SF3">
    <property type="entry name" value="KINESIN LIGHT CHAIN"/>
    <property type="match status" value="1"/>
</dbReference>
<evidence type="ECO:0000256" key="2">
    <source>
        <dbReference type="ARBA" id="ARBA00009622"/>
    </source>
</evidence>
<dbReference type="GO" id="GO:0007018">
    <property type="term" value="P:microtubule-based movement"/>
    <property type="evidence" value="ECO:0007669"/>
    <property type="project" value="TreeGrafter"/>
</dbReference>
<dbReference type="GO" id="GO:0005737">
    <property type="term" value="C:cytoplasm"/>
    <property type="evidence" value="ECO:0007669"/>
    <property type="project" value="TreeGrafter"/>
</dbReference>
<dbReference type="AlphaFoldDB" id="A0A0K6FR51"/>
<evidence type="ECO:0000256" key="4">
    <source>
        <dbReference type="ARBA" id="ARBA00022701"/>
    </source>
</evidence>
<dbReference type="InterPro" id="IPR027417">
    <property type="entry name" value="P-loop_NTPase"/>
</dbReference>
<comment type="similarity">
    <text evidence="2">Belongs to the kinesin light chain family.</text>
</comment>
<keyword evidence="9" id="KW-0206">Cytoskeleton</keyword>
<evidence type="ECO:0000313" key="11">
    <source>
        <dbReference type="Proteomes" id="UP000044841"/>
    </source>
</evidence>
<dbReference type="GO" id="GO:0005871">
    <property type="term" value="C:kinesin complex"/>
    <property type="evidence" value="ECO:0007669"/>
    <property type="project" value="InterPro"/>
</dbReference>
<organism evidence="10 11">
    <name type="scientific">Rhizoctonia solani</name>
    <dbReference type="NCBI Taxonomy" id="456999"/>
    <lineage>
        <taxon>Eukaryota</taxon>
        <taxon>Fungi</taxon>
        <taxon>Dikarya</taxon>
        <taxon>Basidiomycota</taxon>
        <taxon>Agaricomycotina</taxon>
        <taxon>Agaricomycetes</taxon>
        <taxon>Cantharellales</taxon>
        <taxon>Ceratobasidiaceae</taxon>
        <taxon>Rhizoctonia</taxon>
    </lineage>
</organism>
<dbReference type="GO" id="GO:0019894">
    <property type="term" value="F:kinesin binding"/>
    <property type="evidence" value="ECO:0007669"/>
    <property type="project" value="TreeGrafter"/>
</dbReference>
<keyword evidence="8" id="KW-0505">Motor protein</keyword>
<dbReference type="InterPro" id="IPR019734">
    <property type="entry name" value="TPR_rpt"/>
</dbReference>
<accession>A0A0K6FR51</accession>
<name>A0A0K6FR51_9AGAM</name>
<keyword evidence="3" id="KW-0963">Cytoplasm</keyword>
<dbReference type="SUPFAM" id="SSF52151">
    <property type="entry name" value="FabD/lysophospholipase-like"/>
    <property type="match status" value="1"/>
</dbReference>
<keyword evidence="6" id="KW-0802">TPR repeat</keyword>
<protein>
    <submittedName>
        <fullName evidence="10">Nephrocystin-3 [Xenopus (Silurana) tropicalis]</fullName>
    </submittedName>
</protein>
<dbReference type="EMBL" id="CYGV01000502">
    <property type="protein sequence ID" value="CUA68668.1"/>
    <property type="molecule type" value="Genomic_DNA"/>
</dbReference>
<dbReference type="Pfam" id="PF13424">
    <property type="entry name" value="TPR_12"/>
    <property type="match status" value="2"/>
</dbReference>
<reference evidence="10 11" key="1">
    <citation type="submission" date="2015-07" db="EMBL/GenBank/DDBJ databases">
        <authorList>
            <person name="Noorani M."/>
        </authorList>
    </citation>
    <scope>NUCLEOTIDE SEQUENCE [LARGE SCALE GENOMIC DNA]</scope>
    <source>
        <strain evidence="10">BBA 69670</strain>
    </source>
</reference>
<sequence length="992" mass="112632">MPPSKESTERRKWFGDVILLLKHSPLESFQLYASGGTDEIISYEGIDHEAIREIVDSHAFTLRRIGIQRLIVPVESLAYICERCPQLEEIFATLCGVGRDTLAQALVTGRRLRNVHLTLMNDVAAHCPKLWGQFAAHRFPDKGMAGGEELFRWPDNQNSWGIYWAADSGAVPDDEGLKRGICLGDNITRSALDPGLYGMDSYTALSVFAFTIPASSETRTWRIQHIEGLNVPPHPHEYFDVIAGTGTGALQACMLGRLKMSTEEAIESYSKLVTDVFSDKKWFRGGRSSAFKSTRLRERVMDIVQSKTNNKDERMVDDHTDQDRCKTLHEFFPQCNHGSILVTTRLRNMGALAQGPDSDFCISEMDPQDALALLLKRARIQSEILSDEEKNAAIALLQDFGHLALAVTHAGAYMYSRQVNVATYRELFHLQRQAILDASGAVAAEVDGYQKTVYTTWKMCYDLLGPESYSAARPMLWLIAFLHHDSIREDIFKRALATLPDIDKFWLPLSELEAEARFFLLGFLSRFADSEGLWSRFAYLETMAELESTSLIEYDRANNVHAIHVLVQEWARTVLPCSPQVGLERSTLLVAFSIDYSHSLEEYTFRRLLFPHINKVVSEHVNRVIPILNYTERFARVYTERGRWEEAERLQLQACQAFEEFRGRENRGRLLSLAQLSHLIQSQGRSVDAERLRVQILEIQKRVMGETHPDTLMTMANLACTYGTQGKVDEQEILETQVLELRKQVLGDEHPDTLLVMANLAGTYMKQGKWKKAEKLWHRAIGIQRRVAGKEHPDTLASMCGLASTYLYWGKLTKAETLGGQALEVQKRILGEEHPYTLETMACLAINYRKQGHLVKAEALGVHVIEVQTRVMSKEHPQTLMTMSDLALTHERQSNWVKAEKVWEQVLEVRKRVQGEDHPDTLKIMNDLGINYVNQGRREEAMQLLVDTLRRRGRILGDNHPATLSTLELLMSSVFCTRVLVILPSQEVGAFN</sequence>
<dbReference type="Pfam" id="PF13374">
    <property type="entry name" value="TPR_10"/>
    <property type="match status" value="3"/>
</dbReference>
<keyword evidence="11" id="KW-1185">Reference proteome</keyword>
<evidence type="ECO:0000256" key="6">
    <source>
        <dbReference type="ARBA" id="ARBA00022803"/>
    </source>
</evidence>
<keyword evidence="4" id="KW-0493">Microtubule</keyword>